<dbReference type="Gene3D" id="1.10.10.1320">
    <property type="entry name" value="Anti-sigma factor, zinc-finger domain"/>
    <property type="match status" value="1"/>
</dbReference>
<dbReference type="InterPro" id="IPR011051">
    <property type="entry name" value="RmlC_Cupin_sf"/>
</dbReference>
<evidence type="ECO:0000259" key="1">
    <source>
        <dbReference type="Pfam" id="PF12973"/>
    </source>
</evidence>
<feature type="domain" description="ChrR-like cupin" evidence="1">
    <location>
        <begin position="116"/>
        <end position="203"/>
    </location>
</feature>
<proteinExistence type="predicted"/>
<evidence type="ECO:0000313" key="2">
    <source>
        <dbReference type="EMBL" id="SDL64094.1"/>
    </source>
</evidence>
<dbReference type="RefSeq" id="WP_091765252.1">
    <property type="nucleotide sequence ID" value="NZ_FNHG01000001.1"/>
</dbReference>
<protein>
    <submittedName>
        <fullName evidence="2">Anti-ECFsigma factor, ChrR</fullName>
    </submittedName>
</protein>
<name>A0A1G9LQL8_9PROT</name>
<keyword evidence="3" id="KW-1185">Reference proteome</keyword>
<dbReference type="CDD" id="cd20301">
    <property type="entry name" value="cupin_ChrR"/>
    <property type="match status" value="1"/>
</dbReference>
<dbReference type="Pfam" id="PF12973">
    <property type="entry name" value="Cupin_7"/>
    <property type="match status" value="1"/>
</dbReference>
<dbReference type="NCBIfam" id="TIGR02451">
    <property type="entry name" value="anti_sig_ChrR"/>
    <property type="match status" value="1"/>
</dbReference>
<dbReference type="InterPro" id="IPR025979">
    <property type="entry name" value="ChrR-like_cupin_dom"/>
</dbReference>
<dbReference type="InterPro" id="IPR014710">
    <property type="entry name" value="RmlC-like_jellyroll"/>
</dbReference>
<dbReference type="Proteomes" id="UP000199759">
    <property type="component" value="Unassembled WGS sequence"/>
</dbReference>
<evidence type="ECO:0000313" key="3">
    <source>
        <dbReference type="Proteomes" id="UP000199759"/>
    </source>
</evidence>
<dbReference type="InterPro" id="IPR012807">
    <property type="entry name" value="Anti-sigma_ChrR"/>
</dbReference>
<dbReference type="Gene3D" id="2.60.120.10">
    <property type="entry name" value="Jelly Rolls"/>
    <property type="match status" value="1"/>
</dbReference>
<dbReference type="EMBL" id="FNHG01000001">
    <property type="protein sequence ID" value="SDL64094.1"/>
    <property type="molecule type" value="Genomic_DNA"/>
</dbReference>
<accession>A0A1G9LQL8</accession>
<organism evidence="2 3">
    <name type="scientific">Maricaulis salignorans</name>
    <dbReference type="NCBI Taxonomy" id="144026"/>
    <lineage>
        <taxon>Bacteria</taxon>
        <taxon>Pseudomonadati</taxon>
        <taxon>Pseudomonadota</taxon>
        <taxon>Alphaproteobacteria</taxon>
        <taxon>Maricaulales</taxon>
        <taxon>Maricaulaceae</taxon>
        <taxon>Maricaulis</taxon>
    </lineage>
</organism>
<sequence length="226" mass="24856">MSRRGYFLEQGWYLDHAAGASMSPGQDMLLRSHLEVSVPARAHAVSMARIGGAMLESVEDKGELAFDADDIFALDEAFDAARTPPEPAAAIPAAAVDRPECLPAVLCDFIDREGIKLRWEFLGPGLRKAMLWHGESDERLWLLRARPGVAIPRHGHRGTELTLVLQGSFLDGDQRYVRGDVEEADPGVEHDIQIGEGEECICLALTQGKLRFDDPLLRALQVFTGL</sequence>
<dbReference type="STRING" id="144026.SAMN04488568_101160"/>
<dbReference type="InterPro" id="IPR041916">
    <property type="entry name" value="Anti_sigma_zinc_sf"/>
</dbReference>
<dbReference type="AlphaFoldDB" id="A0A1G9LQL8"/>
<dbReference type="SUPFAM" id="SSF51182">
    <property type="entry name" value="RmlC-like cupins"/>
    <property type="match status" value="1"/>
</dbReference>
<dbReference type="OrthoDB" id="2988517at2"/>
<gene>
    <name evidence="2" type="ORF">SAMN04488568_101160</name>
</gene>
<reference evidence="2 3" key="1">
    <citation type="submission" date="2016-10" db="EMBL/GenBank/DDBJ databases">
        <authorList>
            <person name="de Groot N.N."/>
        </authorList>
    </citation>
    <scope>NUCLEOTIDE SEQUENCE [LARGE SCALE GENOMIC DNA]</scope>
    <source>
        <strain evidence="2 3">DSM 16077</strain>
    </source>
</reference>